<protein>
    <submittedName>
        <fullName evidence="1">Uncharacterized protein</fullName>
    </submittedName>
</protein>
<dbReference type="EMBL" id="BMAU01021373">
    <property type="protein sequence ID" value="GFY25752.1"/>
    <property type="molecule type" value="Genomic_DNA"/>
</dbReference>
<dbReference type="AlphaFoldDB" id="A0A8X6W0G0"/>
<accession>A0A8X6W0G0</accession>
<keyword evidence="2" id="KW-1185">Reference proteome</keyword>
<proteinExistence type="predicted"/>
<reference evidence="1" key="1">
    <citation type="submission" date="2020-08" db="EMBL/GenBank/DDBJ databases">
        <title>Multicomponent nature underlies the extraordinary mechanical properties of spider dragline silk.</title>
        <authorList>
            <person name="Kono N."/>
            <person name="Nakamura H."/>
            <person name="Mori M."/>
            <person name="Yoshida Y."/>
            <person name="Ohtoshi R."/>
            <person name="Malay A.D."/>
            <person name="Moran D.A.P."/>
            <person name="Tomita M."/>
            <person name="Numata K."/>
            <person name="Arakawa K."/>
        </authorList>
    </citation>
    <scope>NUCLEOTIDE SEQUENCE</scope>
</reference>
<sequence length="92" mass="10451">MGFDLLMTSQNYRERRLKLWDHQLLCVSLGYTGPFTSQLSLPLGEVSFVFFFRASAAPFVTTDSGPVRMDSSYVSSYPGRVSSSWVPCFYFI</sequence>
<gene>
    <name evidence="1" type="ORF">TNCV_1915021</name>
</gene>
<organism evidence="1 2">
    <name type="scientific">Trichonephila clavipes</name>
    <name type="common">Golden silk orbweaver</name>
    <name type="synonym">Nephila clavipes</name>
    <dbReference type="NCBI Taxonomy" id="2585209"/>
    <lineage>
        <taxon>Eukaryota</taxon>
        <taxon>Metazoa</taxon>
        <taxon>Ecdysozoa</taxon>
        <taxon>Arthropoda</taxon>
        <taxon>Chelicerata</taxon>
        <taxon>Arachnida</taxon>
        <taxon>Araneae</taxon>
        <taxon>Araneomorphae</taxon>
        <taxon>Entelegynae</taxon>
        <taxon>Araneoidea</taxon>
        <taxon>Nephilidae</taxon>
        <taxon>Trichonephila</taxon>
    </lineage>
</organism>
<name>A0A8X6W0G0_TRICX</name>
<evidence type="ECO:0000313" key="2">
    <source>
        <dbReference type="Proteomes" id="UP000887159"/>
    </source>
</evidence>
<dbReference type="Proteomes" id="UP000887159">
    <property type="component" value="Unassembled WGS sequence"/>
</dbReference>
<evidence type="ECO:0000313" key="1">
    <source>
        <dbReference type="EMBL" id="GFY25752.1"/>
    </source>
</evidence>
<comment type="caution">
    <text evidence="1">The sequence shown here is derived from an EMBL/GenBank/DDBJ whole genome shotgun (WGS) entry which is preliminary data.</text>
</comment>